<reference evidence="7" key="1">
    <citation type="submission" date="2017-11" db="EMBL/GenBank/DDBJ databases">
        <authorList>
            <person name="Zhu W."/>
        </authorList>
    </citation>
    <scope>NUCLEOTIDE SEQUENCE [LARGE SCALE GENOMIC DNA]</scope>
    <source>
        <strain evidence="7">160</strain>
    </source>
</reference>
<organism evidence="6 7">
    <name type="scientific">Oceanobacillus zhaokaii</name>
    <dbReference type="NCBI Taxonomy" id="2052660"/>
    <lineage>
        <taxon>Bacteria</taxon>
        <taxon>Bacillati</taxon>
        <taxon>Bacillota</taxon>
        <taxon>Bacilli</taxon>
        <taxon>Bacillales</taxon>
        <taxon>Bacillaceae</taxon>
        <taxon>Oceanobacillus</taxon>
    </lineage>
</organism>
<dbReference type="Gene3D" id="3.40.800.20">
    <property type="entry name" value="Histone deacetylase domain"/>
    <property type="match status" value="1"/>
</dbReference>
<dbReference type="GO" id="GO:0040029">
    <property type="term" value="P:epigenetic regulation of gene expression"/>
    <property type="evidence" value="ECO:0007669"/>
    <property type="project" value="TreeGrafter"/>
</dbReference>
<accession>A0A345PI94</accession>
<dbReference type="CDD" id="cd09994">
    <property type="entry name" value="HDAC_AcuC_like"/>
    <property type="match status" value="1"/>
</dbReference>
<dbReference type="Pfam" id="PF00850">
    <property type="entry name" value="Hist_deacetyl"/>
    <property type="match status" value="1"/>
</dbReference>
<name>A0A345PI94_9BACI</name>
<evidence type="ECO:0000256" key="3">
    <source>
        <dbReference type="ARBA" id="ARBA00020218"/>
    </source>
</evidence>
<dbReference type="InterPro" id="IPR000286">
    <property type="entry name" value="HDACs"/>
</dbReference>
<dbReference type="PRINTS" id="PR01270">
    <property type="entry name" value="HDASUPER"/>
</dbReference>
<comment type="pathway">
    <text evidence="1">Ketone degradation; acetoin degradation.</text>
</comment>
<keyword evidence="4" id="KW-0006">Acetoin catabolism</keyword>
<dbReference type="InterPro" id="IPR023696">
    <property type="entry name" value="Ureohydrolase_dom_sf"/>
</dbReference>
<dbReference type="UniPathway" id="UPA00040"/>
<dbReference type="KEGG" id="ocn:CUC15_12660"/>
<sequence length="386" mass="43765">MTRNATFVFSNDYLQYQFNQDHPFNQQRVIMTKELLESTAILKDQDIIKPRFATDEELLLFHNFHYIEAVKKAGTGKLNKEEGLLYGLGTEDTPIFPNMHEAASLIVGGSLTAIDSVLNGESDHSLNLGGGLHHGFKRKASGFCIYNDAAIAIKYIRENYHLKVLYVDTDAHHGDGVQSAFYDDPNVCTFSIHETGRYLFPGTGEVNERGIKEGHGYSFNLPIDAFTQDESFIEVYESAFNNIAAFFKPDVILTQNGADAHCYDPLTHLCGTMEIYERIPALAHELAHTYCDGKWIALGGGGYDIWRVVPRAWAQIWNVMKVGQIAAGDLPVEWLKKWQQKSPIPLPHHWHDTSEAYPIIPRKEEINEKNKKNLQHMLKYTNKFTS</sequence>
<feature type="domain" description="Histone deacetylase" evidence="5">
    <location>
        <begin position="22"/>
        <end position="319"/>
    </location>
</feature>
<dbReference type="Proteomes" id="UP000253908">
    <property type="component" value="Chromosome"/>
</dbReference>
<dbReference type="InterPro" id="IPR003085">
    <property type="entry name" value="AcuC"/>
</dbReference>
<evidence type="ECO:0000256" key="1">
    <source>
        <dbReference type="ARBA" id="ARBA00005101"/>
    </source>
</evidence>
<comment type="similarity">
    <text evidence="2">Belongs to the histone deacetylase family.</text>
</comment>
<dbReference type="OrthoDB" id="9808367at2"/>
<dbReference type="SUPFAM" id="SSF52768">
    <property type="entry name" value="Arginase/deacetylase"/>
    <property type="match status" value="1"/>
</dbReference>
<dbReference type="AlphaFoldDB" id="A0A345PI94"/>
<dbReference type="EMBL" id="CP024848">
    <property type="protein sequence ID" value="AXI09724.1"/>
    <property type="molecule type" value="Genomic_DNA"/>
</dbReference>
<evidence type="ECO:0000256" key="4">
    <source>
        <dbReference type="ARBA" id="ARBA00022627"/>
    </source>
</evidence>
<proteinExistence type="inferred from homology"/>
<gene>
    <name evidence="6" type="ORF">CUC15_12660</name>
</gene>
<dbReference type="RefSeq" id="WP_114917010.1">
    <property type="nucleotide sequence ID" value="NZ_CP024848.1"/>
</dbReference>
<dbReference type="GO" id="GO:0004407">
    <property type="term" value="F:histone deacetylase activity"/>
    <property type="evidence" value="ECO:0007669"/>
    <property type="project" value="TreeGrafter"/>
</dbReference>
<protein>
    <recommendedName>
        <fullName evidence="3">Acetoin utilization protein AcuC</fullName>
    </recommendedName>
</protein>
<dbReference type="PANTHER" id="PTHR10625:SF10">
    <property type="entry name" value="HISTONE DEACETYLASE HDAC1"/>
    <property type="match status" value="1"/>
</dbReference>
<dbReference type="PANTHER" id="PTHR10625">
    <property type="entry name" value="HISTONE DEACETYLASE HDAC1-RELATED"/>
    <property type="match status" value="1"/>
</dbReference>
<evidence type="ECO:0000259" key="5">
    <source>
        <dbReference type="Pfam" id="PF00850"/>
    </source>
</evidence>
<evidence type="ECO:0000313" key="6">
    <source>
        <dbReference type="EMBL" id="AXI09724.1"/>
    </source>
</evidence>
<dbReference type="PRINTS" id="PR01272">
    <property type="entry name" value="ACUCPROTEIN"/>
</dbReference>
<evidence type="ECO:0000313" key="7">
    <source>
        <dbReference type="Proteomes" id="UP000253908"/>
    </source>
</evidence>
<keyword evidence="7" id="KW-1185">Reference proteome</keyword>
<dbReference type="InterPro" id="IPR023801">
    <property type="entry name" value="His_deacetylse_dom"/>
</dbReference>
<dbReference type="InterPro" id="IPR037138">
    <property type="entry name" value="His_deacetylse_dom_sf"/>
</dbReference>
<dbReference type="GO" id="GO:0045150">
    <property type="term" value="P:acetoin catabolic process"/>
    <property type="evidence" value="ECO:0007669"/>
    <property type="project" value="UniProtKB-UniPathway"/>
</dbReference>
<evidence type="ECO:0000256" key="2">
    <source>
        <dbReference type="ARBA" id="ARBA00005947"/>
    </source>
</evidence>